<evidence type="ECO:0000313" key="2">
    <source>
        <dbReference type="Proteomes" id="UP000694941"/>
    </source>
</evidence>
<dbReference type="PANTHER" id="PTHR23220:SF122">
    <property type="entry name" value="INTEGRIN ALPHA-PS1"/>
    <property type="match status" value="1"/>
</dbReference>
<dbReference type="RefSeq" id="XP_013776578.2">
    <property type="nucleotide sequence ID" value="XM_013921124.2"/>
</dbReference>
<dbReference type="SUPFAM" id="SSF69318">
    <property type="entry name" value="Integrin alpha N-terminal domain"/>
    <property type="match status" value="1"/>
</dbReference>
<dbReference type="Gene3D" id="2.130.10.130">
    <property type="entry name" value="Integrin alpha, N-terminal"/>
    <property type="match status" value="1"/>
</dbReference>
<dbReference type="GeneID" id="106461306"/>
<evidence type="ECO:0000256" key="1">
    <source>
        <dbReference type="PROSITE-ProRule" id="PRU00803"/>
    </source>
</evidence>
<reference evidence="3" key="1">
    <citation type="submission" date="2025-08" db="UniProtKB">
        <authorList>
            <consortium name="RefSeq"/>
        </authorList>
    </citation>
    <scope>IDENTIFICATION</scope>
    <source>
        <tissue evidence="3">Muscle</tissue>
    </source>
</reference>
<protein>
    <submittedName>
        <fullName evidence="3">Integrin alpha-4-like</fullName>
    </submittedName>
</protein>
<sequence>MYLFSVFLIFYISKVFGFNIDINFPLVYKSSGRDWQSSYFGYSVAFHQNSDGKMLLVTAPKASTTAFGPGVIEPGMLYKCLFKDVGSPTNCVEVEIDRTGNNNIVNNGSFSYEDLKNNMWLGVSMDVQRQGEKNVVVCAHLWKNQKFSDYKPNGVCYFLDKTLMLSNVKKLLPFVDSCKYLCKGKSKFFFL</sequence>
<accession>A0ABM1B7V1</accession>
<dbReference type="Proteomes" id="UP000694941">
    <property type="component" value="Unplaced"/>
</dbReference>
<proteinExistence type="predicted"/>
<organism evidence="2 3">
    <name type="scientific">Limulus polyphemus</name>
    <name type="common">Atlantic horseshoe crab</name>
    <dbReference type="NCBI Taxonomy" id="6850"/>
    <lineage>
        <taxon>Eukaryota</taxon>
        <taxon>Metazoa</taxon>
        <taxon>Ecdysozoa</taxon>
        <taxon>Arthropoda</taxon>
        <taxon>Chelicerata</taxon>
        <taxon>Merostomata</taxon>
        <taxon>Xiphosura</taxon>
        <taxon>Limulidae</taxon>
        <taxon>Limulus</taxon>
    </lineage>
</organism>
<name>A0ABM1B7V1_LIMPO</name>
<gene>
    <name evidence="3" type="primary">LOC106461306</name>
</gene>
<evidence type="ECO:0000313" key="3">
    <source>
        <dbReference type="RefSeq" id="XP_013776578.2"/>
    </source>
</evidence>
<dbReference type="PROSITE" id="PS51470">
    <property type="entry name" value="FG_GAP"/>
    <property type="match status" value="1"/>
</dbReference>
<dbReference type="InterPro" id="IPR028994">
    <property type="entry name" value="Integrin_alpha_N"/>
</dbReference>
<dbReference type="PANTHER" id="PTHR23220">
    <property type="entry name" value="INTEGRIN ALPHA"/>
    <property type="match status" value="1"/>
</dbReference>
<dbReference type="InterPro" id="IPR013519">
    <property type="entry name" value="Int_alpha_beta-p"/>
</dbReference>
<feature type="repeat" description="FG-GAP" evidence="1">
    <location>
        <begin position="26"/>
        <end position="89"/>
    </location>
</feature>
<keyword evidence="2" id="KW-1185">Reference proteome</keyword>